<evidence type="ECO:0000256" key="3">
    <source>
        <dbReference type="PROSITE-ProRule" id="PRU00023"/>
    </source>
</evidence>
<dbReference type="SUPFAM" id="SSF48403">
    <property type="entry name" value="Ankyrin repeat"/>
    <property type="match status" value="1"/>
</dbReference>
<dbReference type="PANTHER" id="PTHR24198:SF165">
    <property type="entry name" value="ANKYRIN REPEAT-CONTAINING PROTEIN-RELATED"/>
    <property type="match status" value="1"/>
</dbReference>
<dbReference type="Pfam" id="PF12796">
    <property type="entry name" value="Ank_2"/>
    <property type="match status" value="1"/>
</dbReference>
<dbReference type="PANTHER" id="PTHR24198">
    <property type="entry name" value="ANKYRIN REPEAT AND PROTEIN KINASE DOMAIN-CONTAINING PROTEIN"/>
    <property type="match status" value="1"/>
</dbReference>
<reference evidence="5 6" key="1">
    <citation type="submission" date="2017-12" db="EMBL/GenBank/DDBJ databases">
        <title>Comparative genomics of Botrytis spp.</title>
        <authorList>
            <person name="Valero-Jimenez C.A."/>
            <person name="Tapia P."/>
            <person name="Veloso J."/>
            <person name="Silva-Moreno E."/>
            <person name="Staats M."/>
            <person name="Valdes J.H."/>
            <person name="Van Kan J.A.L."/>
        </authorList>
    </citation>
    <scope>NUCLEOTIDE SEQUENCE [LARGE SCALE GENOMIC DNA]</scope>
    <source>
        <strain evidence="5 6">Bp0003</strain>
    </source>
</reference>
<dbReference type="EMBL" id="PQXI01000352">
    <property type="protein sequence ID" value="TGO19133.1"/>
    <property type="molecule type" value="Genomic_DNA"/>
</dbReference>
<evidence type="ECO:0000256" key="2">
    <source>
        <dbReference type="ARBA" id="ARBA00023043"/>
    </source>
</evidence>
<gene>
    <name evidence="5" type="ORF">BPAE_0354g00070</name>
</gene>
<sequence>MRYIPESKVYELNETPLLLAVRYDDEIITELLLNRGANTNAASNTGETPLLLATRNGNEDVTRLLLEKKVHVNKANNSNETSLSLAVINRKVDIIKSLRNKGADLDQEWGSYQRTCLLQTIYAEDGELVLLLLGSGAKPEREQKHARNALQEAIRAESKDMQGRTAFQFAAQIGALSPLKKPIKENSEGLLHLVGPTFHDLQDRDLIHHAFVSGSIDMISYLLDRLSPNEHNYHRKDIDGWTPLHWAAQAGDLEIIFTEPEQEISPQQEGGSRQDDSSSETWSVYEDSVEDDAAT</sequence>
<comment type="caution">
    <text evidence="5">The sequence shown here is derived from an EMBL/GenBank/DDBJ whole genome shotgun (WGS) entry which is preliminary data.</text>
</comment>
<dbReference type="InterPro" id="IPR036770">
    <property type="entry name" value="Ankyrin_rpt-contain_sf"/>
</dbReference>
<organism evidence="5 6">
    <name type="scientific">Botrytis paeoniae</name>
    <dbReference type="NCBI Taxonomy" id="278948"/>
    <lineage>
        <taxon>Eukaryota</taxon>
        <taxon>Fungi</taxon>
        <taxon>Dikarya</taxon>
        <taxon>Ascomycota</taxon>
        <taxon>Pezizomycotina</taxon>
        <taxon>Leotiomycetes</taxon>
        <taxon>Helotiales</taxon>
        <taxon>Sclerotiniaceae</taxon>
        <taxon>Botrytis</taxon>
    </lineage>
</organism>
<evidence type="ECO:0000256" key="1">
    <source>
        <dbReference type="ARBA" id="ARBA00022737"/>
    </source>
</evidence>
<dbReference type="AlphaFoldDB" id="A0A4Z1F8P0"/>
<feature type="region of interest" description="Disordered" evidence="4">
    <location>
        <begin position="258"/>
        <end position="295"/>
    </location>
</feature>
<feature type="repeat" description="ANK" evidence="3">
    <location>
        <begin position="239"/>
        <end position="256"/>
    </location>
</feature>
<accession>A0A4Z1F8P0</accession>
<dbReference type="Gene3D" id="1.25.40.20">
    <property type="entry name" value="Ankyrin repeat-containing domain"/>
    <property type="match status" value="2"/>
</dbReference>
<dbReference type="PROSITE" id="PS50297">
    <property type="entry name" value="ANK_REP_REGION"/>
    <property type="match status" value="3"/>
</dbReference>
<feature type="repeat" description="ANK" evidence="3">
    <location>
        <begin position="45"/>
        <end position="77"/>
    </location>
</feature>
<dbReference type="Pfam" id="PF13637">
    <property type="entry name" value="Ank_4"/>
    <property type="match status" value="1"/>
</dbReference>
<dbReference type="Proteomes" id="UP000297910">
    <property type="component" value="Unassembled WGS sequence"/>
</dbReference>
<feature type="repeat" description="ANK" evidence="3">
    <location>
        <begin position="12"/>
        <end position="44"/>
    </location>
</feature>
<keyword evidence="1" id="KW-0677">Repeat</keyword>
<evidence type="ECO:0000313" key="5">
    <source>
        <dbReference type="EMBL" id="TGO19133.1"/>
    </source>
</evidence>
<evidence type="ECO:0000313" key="6">
    <source>
        <dbReference type="Proteomes" id="UP000297910"/>
    </source>
</evidence>
<proteinExistence type="predicted"/>
<dbReference type="SMART" id="SM00248">
    <property type="entry name" value="ANK"/>
    <property type="match status" value="6"/>
</dbReference>
<keyword evidence="2 3" id="KW-0040">ANK repeat</keyword>
<evidence type="ECO:0000256" key="4">
    <source>
        <dbReference type="SAM" id="MobiDB-lite"/>
    </source>
</evidence>
<protein>
    <submittedName>
        <fullName evidence="5">Uncharacterized protein</fullName>
    </submittedName>
</protein>
<keyword evidence="6" id="KW-1185">Reference proteome</keyword>
<dbReference type="InterPro" id="IPR002110">
    <property type="entry name" value="Ankyrin_rpt"/>
</dbReference>
<dbReference type="PROSITE" id="PS50088">
    <property type="entry name" value="ANK_REPEAT"/>
    <property type="match status" value="3"/>
</dbReference>
<name>A0A4Z1F8P0_9HELO</name>